<accession>A0ABV9I3M8</accession>
<sequence>MKITLHYHGQLTTLFGKTEEPLDVASRTVAGLKKELEVFDVRFRESTYQLAQNNKIINGNTEITEGRMDVFPPFSGG</sequence>
<name>A0ABV9I3M8_9FLAO</name>
<gene>
    <name evidence="1" type="ORF">ACFO3O_20660</name>
</gene>
<dbReference type="RefSeq" id="WP_379982422.1">
    <property type="nucleotide sequence ID" value="NZ_JBHSFV010000018.1"/>
</dbReference>
<reference evidence="2" key="1">
    <citation type="journal article" date="2019" name="Int. J. Syst. Evol. Microbiol.">
        <title>The Global Catalogue of Microorganisms (GCM) 10K type strain sequencing project: providing services to taxonomists for standard genome sequencing and annotation.</title>
        <authorList>
            <consortium name="The Broad Institute Genomics Platform"/>
            <consortium name="The Broad Institute Genome Sequencing Center for Infectious Disease"/>
            <person name="Wu L."/>
            <person name="Ma J."/>
        </authorList>
    </citation>
    <scope>NUCLEOTIDE SEQUENCE [LARGE SCALE GENOMIC DNA]</scope>
    <source>
        <strain evidence="2">YJ-61-S</strain>
    </source>
</reference>
<dbReference type="InterPro" id="IPR016155">
    <property type="entry name" value="Mopterin_synth/thiamin_S_b"/>
</dbReference>
<comment type="caution">
    <text evidence="1">The sequence shown here is derived from an EMBL/GenBank/DDBJ whole genome shotgun (WGS) entry which is preliminary data.</text>
</comment>
<evidence type="ECO:0000313" key="1">
    <source>
        <dbReference type="EMBL" id="MFC4636331.1"/>
    </source>
</evidence>
<dbReference type="Gene3D" id="3.10.20.30">
    <property type="match status" value="1"/>
</dbReference>
<proteinExistence type="predicted"/>
<protein>
    <submittedName>
        <fullName evidence="1">MoaD/ThiS family protein</fullName>
    </submittedName>
</protein>
<dbReference type="SUPFAM" id="SSF54285">
    <property type="entry name" value="MoaD/ThiS"/>
    <property type="match status" value="1"/>
</dbReference>
<organism evidence="1 2">
    <name type="scientific">Dokdonia ponticola</name>
    <dbReference type="NCBI Taxonomy" id="2041041"/>
    <lineage>
        <taxon>Bacteria</taxon>
        <taxon>Pseudomonadati</taxon>
        <taxon>Bacteroidota</taxon>
        <taxon>Flavobacteriia</taxon>
        <taxon>Flavobacteriales</taxon>
        <taxon>Flavobacteriaceae</taxon>
        <taxon>Dokdonia</taxon>
    </lineage>
</organism>
<dbReference type="InterPro" id="IPR012675">
    <property type="entry name" value="Beta-grasp_dom_sf"/>
</dbReference>
<dbReference type="Pfam" id="PF02597">
    <property type="entry name" value="ThiS"/>
    <property type="match status" value="1"/>
</dbReference>
<dbReference type="Proteomes" id="UP001596043">
    <property type="component" value="Unassembled WGS sequence"/>
</dbReference>
<keyword evidence="2" id="KW-1185">Reference proteome</keyword>
<evidence type="ECO:0000313" key="2">
    <source>
        <dbReference type="Proteomes" id="UP001596043"/>
    </source>
</evidence>
<dbReference type="EMBL" id="JBHSFV010000018">
    <property type="protein sequence ID" value="MFC4636331.1"/>
    <property type="molecule type" value="Genomic_DNA"/>
</dbReference>
<dbReference type="InterPro" id="IPR003749">
    <property type="entry name" value="ThiS/MoaD-like"/>
</dbReference>